<name>D1AFF4_SEBTE</name>
<evidence type="ECO:0000313" key="2">
    <source>
        <dbReference type="EMBL" id="ACZ07839.1"/>
    </source>
</evidence>
<gene>
    <name evidence="2" type="ordered locus">Sterm_0971</name>
</gene>
<keyword evidence="1" id="KW-1133">Transmembrane helix</keyword>
<keyword evidence="1" id="KW-0812">Transmembrane</keyword>
<sequence length="101" mass="11817">MENLVGFLLFIIIIGGLMLLFSVYTRFLAKLSSKQLKKRLESGKIDDAKLVKLYNTYKKQKDNKLMAFLLSGIFYKSYLKIPEAAYNLYEQEMIKRNLPLQ</sequence>
<protein>
    <submittedName>
        <fullName evidence="2">Uncharacterized protein</fullName>
    </submittedName>
</protein>
<dbReference type="Proteomes" id="UP000000845">
    <property type="component" value="Chromosome"/>
</dbReference>
<dbReference type="eggNOG" id="ENOG5033K2N">
    <property type="taxonomic scope" value="Bacteria"/>
</dbReference>
<accession>D1AFF4</accession>
<evidence type="ECO:0000256" key="1">
    <source>
        <dbReference type="SAM" id="Phobius"/>
    </source>
</evidence>
<keyword evidence="3" id="KW-1185">Reference proteome</keyword>
<organism evidence="2 3">
    <name type="scientific">Sebaldella termitidis (strain ATCC 33386 / NCTC 11300)</name>
    <dbReference type="NCBI Taxonomy" id="526218"/>
    <lineage>
        <taxon>Bacteria</taxon>
        <taxon>Fusobacteriati</taxon>
        <taxon>Fusobacteriota</taxon>
        <taxon>Fusobacteriia</taxon>
        <taxon>Fusobacteriales</taxon>
        <taxon>Leptotrichiaceae</taxon>
        <taxon>Sebaldella</taxon>
    </lineage>
</organism>
<reference evidence="2 3" key="2">
    <citation type="journal article" date="2010" name="Stand. Genomic Sci.">
        <title>Complete genome sequence of Sebaldella termitidis type strain (NCTC 11300).</title>
        <authorList>
            <person name="Harmon-Smith M."/>
            <person name="Celia L."/>
            <person name="Chertkov O."/>
            <person name="Lapidus A."/>
            <person name="Copeland A."/>
            <person name="Glavina Del Rio T."/>
            <person name="Nolan M."/>
            <person name="Lucas S."/>
            <person name="Tice H."/>
            <person name="Cheng J.F."/>
            <person name="Han C."/>
            <person name="Detter J.C."/>
            <person name="Bruce D."/>
            <person name="Goodwin L."/>
            <person name="Pitluck S."/>
            <person name="Pati A."/>
            <person name="Liolios K."/>
            <person name="Ivanova N."/>
            <person name="Mavromatis K."/>
            <person name="Mikhailova N."/>
            <person name="Chen A."/>
            <person name="Palaniappan K."/>
            <person name="Land M."/>
            <person name="Hauser L."/>
            <person name="Chang Y.J."/>
            <person name="Jeffries C.D."/>
            <person name="Brettin T."/>
            <person name="Goker M."/>
            <person name="Beck B."/>
            <person name="Bristow J."/>
            <person name="Eisen J.A."/>
            <person name="Markowitz V."/>
            <person name="Hugenholtz P."/>
            <person name="Kyrpides N.C."/>
            <person name="Klenk H.P."/>
            <person name="Chen F."/>
        </authorList>
    </citation>
    <scope>NUCLEOTIDE SEQUENCE [LARGE SCALE GENOMIC DNA]</scope>
    <source>
        <strain evidence="3">ATCC 33386 / NCTC 11300</strain>
    </source>
</reference>
<dbReference type="EMBL" id="CP001739">
    <property type="protein sequence ID" value="ACZ07839.1"/>
    <property type="molecule type" value="Genomic_DNA"/>
</dbReference>
<dbReference type="HOGENOM" id="CLU_2289703_0_0_0"/>
<dbReference type="AlphaFoldDB" id="D1AFF4"/>
<proteinExistence type="predicted"/>
<dbReference type="RefSeq" id="WP_012860435.1">
    <property type="nucleotide sequence ID" value="NC_013517.1"/>
</dbReference>
<evidence type="ECO:0000313" key="3">
    <source>
        <dbReference type="Proteomes" id="UP000000845"/>
    </source>
</evidence>
<reference evidence="3" key="1">
    <citation type="submission" date="2009-09" db="EMBL/GenBank/DDBJ databases">
        <title>The complete chromosome of Sebaldella termitidis ATCC 33386.</title>
        <authorList>
            <consortium name="US DOE Joint Genome Institute (JGI-PGF)"/>
            <person name="Lucas S."/>
            <person name="Copeland A."/>
            <person name="Lapidus A."/>
            <person name="Glavina del Rio T."/>
            <person name="Dalin E."/>
            <person name="Tice H."/>
            <person name="Bruce D."/>
            <person name="Goodwin L."/>
            <person name="Pitluck S."/>
            <person name="Kyrpides N."/>
            <person name="Mavromatis K."/>
            <person name="Ivanova N."/>
            <person name="Mikhailova N."/>
            <person name="Sims D."/>
            <person name="Meincke L."/>
            <person name="Brettin T."/>
            <person name="Detter J.C."/>
            <person name="Han C."/>
            <person name="Larimer F."/>
            <person name="Land M."/>
            <person name="Hauser L."/>
            <person name="Markowitz V."/>
            <person name="Cheng J.F."/>
            <person name="Hugenholtz P."/>
            <person name="Woyke T."/>
            <person name="Wu D."/>
            <person name="Eisen J.A."/>
        </authorList>
    </citation>
    <scope>NUCLEOTIDE SEQUENCE [LARGE SCALE GENOMIC DNA]</scope>
    <source>
        <strain evidence="3">ATCC 33386 / NCTC 11300</strain>
    </source>
</reference>
<dbReference type="KEGG" id="str:Sterm_0971"/>
<feature type="transmembrane region" description="Helical" evidence="1">
    <location>
        <begin position="6"/>
        <end position="29"/>
    </location>
</feature>
<keyword evidence="1" id="KW-0472">Membrane</keyword>